<accession>A0ACB9ZBB6</accession>
<protein>
    <submittedName>
        <fullName evidence="1">Uncharacterized protein</fullName>
    </submittedName>
</protein>
<sequence>MKSFIAVSLAAAAALASTAQGFRIGNCRTPGDFNLGNGECHQWTDAQFTFQSDAGCTLTFYDAAGCQGATTSSTIQNQCQDVGLVSQSMRCN</sequence>
<evidence type="ECO:0000313" key="1">
    <source>
        <dbReference type="EMBL" id="KAI4868055.1"/>
    </source>
</evidence>
<evidence type="ECO:0000313" key="2">
    <source>
        <dbReference type="Proteomes" id="UP001497700"/>
    </source>
</evidence>
<name>A0ACB9ZBB6_9PEZI</name>
<proteinExistence type="predicted"/>
<reference evidence="1 2" key="1">
    <citation type="journal article" date="2022" name="New Phytol.">
        <title>Ecological generalism drives hyperdiversity of secondary metabolite gene clusters in xylarialean endophytes.</title>
        <authorList>
            <person name="Franco M.E.E."/>
            <person name="Wisecaver J.H."/>
            <person name="Arnold A.E."/>
            <person name="Ju Y.M."/>
            <person name="Slot J.C."/>
            <person name="Ahrendt S."/>
            <person name="Moore L.P."/>
            <person name="Eastman K.E."/>
            <person name="Scott K."/>
            <person name="Konkel Z."/>
            <person name="Mondo S.J."/>
            <person name="Kuo A."/>
            <person name="Hayes R.D."/>
            <person name="Haridas S."/>
            <person name="Andreopoulos B."/>
            <person name="Riley R."/>
            <person name="LaButti K."/>
            <person name="Pangilinan J."/>
            <person name="Lipzen A."/>
            <person name="Amirebrahimi M."/>
            <person name="Yan J."/>
            <person name="Adam C."/>
            <person name="Keymanesh K."/>
            <person name="Ng V."/>
            <person name="Louie K."/>
            <person name="Northen T."/>
            <person name="Drula E."/>
            <person name="Henrissat B."/>
            <person name="Hsieh H.M."/>
            <person name="Youens-Clark K."/>
            <person name="Lutzoni F."/>
            <person name="Miadlikowska J."/>
            <person name="Eastwood D.C."/>
            <person name="Hamelin R.C."/>
            <person name="Grigoriev I.V."/>
            <person name="U'Ren J.M."/>
        </authorList>
    </citation>
    <scope>NUCLEOTIDE SEQUENCE [LARGE SCALE GENOMIC DNA]</scope>
    <source>
        <strain evidence="1 2">CBS 119005</strain>
    </source>
</reference>
<dbReference type="EMBL" id="MU393441">
    <property type="protein sequence ID" value="KAI4868055.1"/>
    <property type="molecule type" value="Genomic_DNA"/>
</dbReference>
<comment type="caution">
    <text evidence="1">The sequence shown here is derived from an EMBL/GenBank/DDBJ whole genome shotgun (WGS) entry which is preliminary data.</text>
</comment>
<keyword evidence="2" id="KW-1185">Reference proteome</keyword>
<gene>
    <name evidence="1" type="ORF">F4820DRAFT_411341</name>
</gene>
<dbReference type="Proteomes" id="UP001497700">
    <property type="component" value="Unassembled WGS sequence"/>
</dbReference>
<organism evidence="1 2">
    <name type="scientific">Hypoxylon rubiginosum</name>
    <dbReference type="NCBI Taxonomy" id="110542"/>
    <lineage>
        <taxon>Eukaryota</taxon>
        <taxon>Fungi</taxon>
        <taxon>Dikarya</taxon>
        <taxon>Ascomycota</taxon>
        <taxon>Pezizomycotina</taxon>
        <taxon>Sordariomycetes</taxon>
        <taxon>Xylariomycetidae</taxon>
        <taxon>Xylariales</taxon>
        <taxon>Hypoxylaceae</taxon>
        <taxon>Hypoxylon</taxon>
    </lineage>
</organism>